<evidence type="ECO:0000313" key="3">
    <source>
        <dbReference type="Proteomes" id="UP001259572"/>
    </source>
</evidence>
<accession>A0ABU3Q4H6</accession>
<dbReference type="Gene3D" id="2.40.10.220">
    <property type="entry name" value="predicted glycosyltransferase like domains"/>
    <property type="match status" value="1"/>
</dbReference>
<dbReference type="RefSeq" id="WP_315724218.1">
    <property type="nucleotide sequence ID" value="NZ_JAVUPU010000002.1"/>
</dbReference>
<evidence type="ECO:0000313" key="2">
    <source>
        <dbReference type="EMBL" id="MDT9598301.1"/>
    </source>
</evidence>
<protein>
    <submittedName>
        <fullName evidence="2">PilZ domain-containing protein</fullName>
    </submittedName>
</protein>
<proteinExistence type="predicted"/>
<organism evidence="2 3">
    <name type="scientific">Sphingosinicella rhizophila</name>
    <dbReference type="NCBI Taxonomy" id="3050082"/>
    <lineage>
        <taxon>Bacteria</taxon>
        <taxon>Pseudomonadati</taxon>
        <taxon>Pseudomonadota</taxon>
        <taxon>Alphaproteobacteria</taxon>
        <taxon>Sphingomonadales</taxon>
        <taxon>Sphingosinicellaceae</taxon>
        <taxon>Sphingosinicella</taxon>
    </lineage>
</organism>
<dbReference type="SUPFAM" id="SSF141371">
    <property type="entry name" value="PilZ domain-like"/>
    <property type="match status" value="1"/>
</dbReference>
<keyword evidence="3" id="KW-1185">Reference proteome</keyword>
<sequence length="149" mass="16324">MMGSQAALSLVTNGTEPSRRASMRHRALLLAKLVTTTNEYSVRMRDLSATGALVEGEGIPRPGTDIILRRGNLEVLATVRWSTDNHAGLEFEDPLSEGQVWAQINPALEPPAARLSVYRPGFKGDQVKAEERAIERARQIAAARKFLST</sequence>
<dbReference type="InterPro" id="IPR009875">
    <property type="entry name" value="PilZ_domain"/>
</dbReference>
<dbReference type="Pfam" id="PF07238">
    <property type="entry name" value="PilZ"/>
    <property type="match status" value="1"/>
</dbReference>
<comment type="caution">
    <text evidence="2">The sequence shown here is derived from an EMBL/GenBank/DDBJ whole genome shotgun (WGS) entry which is preliminary data.</text>
</comment>
<evidence type="ECO:0000259" key="1">
    <source>
        <dbReference type="Pfam" id="PF07238"/>
    </source>
</evidence>
<name>A0ABU3Q4H6_9SPHN</name>
<dbReference type="Proteomes" id="UP001259572">
    <property type="component" value="Unassembled WGS sequence"/>
</dbReference>
<gene>
    <name evidence="2" type="ORF">RQX22_04970</name>
</gene>
<dbReference type="EMBL" id="JAVUPU010000002">
    <property type="protein sequence ID" value="MDT9598301.1"/>
    <property type="molecule type" value="Genomic_DNA"/>
</dbReference>
<feature type="domain" description="PilZ" evidence="1">
    <location>
        <begin position="19"/>
        <end position="99"/>
    </location>
</feature>
<reference evidence="2 3" key="1">
    <citation type="submission" date="2023-05" db="EMBL/GenBank/DDBJ databases">
        <authorList>
            <person name="Guo Y."/>
        </authorList>
    </citation>
    <scope>NUCLEOTIDE SEQUENCE [LARGE SCALE GENOMIC DNA]</scope>
    <source>
        <strain evidence="2 3">GR2756</strain>
    </source>
</reference>